<reference evidence="2" key="1">
    <citation type="submission" date="2020-10" db="EMBL/GenBank/DDBJ databases">
        <authorList>
            <person name="Kikuchi T."/>
        </authorList>
    </citation>
    <scope>NUCLEOTIDE SEQUENCE</scope>
    <source>
        <strain evidence="2">NKZ352</strain>
    </source>
</reference>
<dbReference type="AlphaFoldDB" id="A0A8S1GRT5"/>
<sequence>MGCCRCCFCSGLLLLCVLLAGLFYGLETGLFDGSNSRNSTQLVNLRETTKNTPTPNPETTLAPSFLIVQDYVDEDFLHQIIKSAKDQENYAEDEGTIN</sequence>
<evidence type="ECO:0000313" key="2">
    <source>
        <dbReference type="EMBL" id="CAD6186387.1"/>
    </source>
</evidence>
<proteinExistence type="predicted"/>
<gene>
    <name evidence="2" type="ORF">CAUJ_LOCUS2306</name>
</gene>
<dbReference type="EMBL" id="CAJGYM010000004">
    <property type="protein sequence ID" value="CAD6186387.1"/>
    <property type="molecule type" value="Genomic_DNA"/>
</dbReference>
<protein>
    <submittedName>
        <fullName evidence="2">Uncharacterized protein</fullName>
    </submittedName>
</protein>
<name>A0A8S1GRT5_9PELO</name>
<feature type="chain" id="PRO_5035905963" evidence="1">
    <location>
        <begin position="29"/>
        <end position="98"/>
    </location>
</feature>
<keyword evidence="3" id="KW-1185">Reference proteome</keyword>
<organism evidence="2 3">
    <name type="scientific">Caenorhabditis auriculariae</name>
    <dbReference type="NCBI Taxonomy" id="2777116"/>
    <lineage>
        <taxon>Eukaryota</taxon>
        <taxon>Metazoa</taxon>
        <taxon>Ecdysozoa</taxon>
        <taxon>Nematoda</taxon>
        <taxon>Chromadorea</taxon>
        <taxon>Rhabditida</taxon>
        <taxon>Rhabditina</taxon>
        <taxon>Rhabditomorpha</taxon>
        <taxon>Rhabditoidea</taxon>
        <taxon>Rhabditidae</taxon>
        <taxon>Peloderinae</taxon>
        <taxon>Caenorhabditis</taxon>
    </lineage>
</organism>
<comment type="caution">
    <text evidence="2">The sequence shown here is derived from an EMBL/GenBank/DDBJ whole genome shotgun (WGS) entry which is preliminary data.</text>
</comment>
<dbReference type="Proteomes" id="UP000835052">
    <property type="component" value="Unassembled WGS sequence"/>
</dbReference>
<keyword evidence="1" id="KW-0732">Signal</keyword>
<evidence type="ECO:0000256" key="1">
    <source>
        <dbReference type="SAM" id="SignalP"/>
    </source>
</evidence>
<accession>A0A8S1GRT5</accession>
<feature type="signal peptide" evidence="1">
    <location>
        <begin position="1"/>
        <end position="28"/>
    </location>
</feature>
<evidence type="ECO:0000313" key="3">
    <source>
        <dbReference type="Proteomes" id="UP000835052"/>
    </source>
</evidence>